<dbReference type="Pfam" id="PF12974">
    <property type="entry name" value="Phosphonate-bd"/>
    <property type="match status" value="1"/>
</dbReference>
<gene>
    <name evidence="3" type="ORF">AJ85_15095</name>
</gene>
<feature type="region of interest" description="Disordered" evidence="1">
    <location>
        <begin position="30"/>
        <end position="52"/>
    </location>
</feature>
<organism evidence="3 4">
    <name type="scientific">Alkalihalobacillus alcalophilus ATCC 27647 = CGMCC 1.3604</name>
    <dbReference type="NCBI Taxonomy" id="1218173"/>
    <lineage>
        <taxon>Bacteria</taxon>
        <taxon>Bacillati</taxon>
        <taxon>Bacillota</taxon>
        <taxon>Bacilli</taxon>
        <taxon>Bacillales</taxon>
        <taxon>Bacillaceae</taxon>
        <taxon>Alkalihalobacillus</taxon>
    </lineage>
</organism>
<dbReference type="PANTHER" id="PTHR35841:SF1">
    <property type="entry name" value="PHOSPHONATES-BINDING PERIPLASMIC PROTEIN"/>
    <property type="match status" value="1"/>
</dbReference>
<feature type="chain" id="PRO_5020831199" evidence="2">
    <location>
        <begin position="32"/>
        <end position="366"/>
    </location>
</feature>
<dbReference type="Gene3D" id="3.40.190.10">
    <property type="entry name" value="Periplasmic binding protein-like II"/>
    <property type="match status" value="2"/>
</dbReference>
<dbReference type="PANTHER" id="PTHR35841">
    <property type="entry name" value="PHOSPHONATES-BINDING PERIPLASMIC PROTEIN"/>
    <property type="match status" value="1"/>
</dbReference>
<accession>A0A4S4K1G6</accession>
<evidence type="ECO:0000256" key="2">
    <source>
        <dbReference type="SAM" id="SignalP"/>
    </source>
</evidence>
<proteinExistence type="predicted"/>
<dbReference type="AlphaFoldDB" id="A0A4S4K1G6"/>
<comment type="caution">
    <text evidence="3">The sequence shown here is derived from an EMBL/GenBank/DDBJ whole genome shotgun (WGS) entry which is preliminary data.</text>
</comment>
<evidence type="ECO:0000313" key="4">
    <source>
        <dbReference type="Proteomes" id="UP000297014"/>
    </source>
</evidence>
<keyword evidence="2" id="KW-0732">Signal</keyword>
<dbReference type="EMBL" id="JALP01000194">
    <property type="protein sequence ID" value="THG89829.1"/>
    <property type="molecule type" value="Genomic_DNA"/>
</dbReference>
<feature type="compositionally biased region" description="Low complexity" evidence="1">
    <location>
        <begin position="30"/>
        <end position="43"/>
    </location>
</feature>
<dbReference type="PROSITE" id="PS51257">
    <property type="entry name" value="PROKAR_LIPOPROTEIN"/>
    <property type="match status" value="1"/>
</dbReference>
<evidence type="ECO:0000256" key="1">
    <source>
        <dbReference type="SAM" id="MobiDB-lite"/>
    </source>
</evidence>
<feature type="signal peptide" evidence="2">
    <location>
        <begin position="1"/>
        <end position="31"/>
    </location>
</feature>
<reference evidence="3 4" key="1">
    <citation type="submission" date="2014-01" db="EMBL/GenBank/DDBJ databases">
        <title>Draft genome sequencing of Bacillus alcalophilus CGMCC 1.3604.</title>
        <authorList>
            <person name="Yang J."/>
            <person name="Diao L."/>
            <person name="Yang S."/>
        </authorList>
    </citation>
    <scope>NUCLEOTIDE SEQUENCE [LARGE SCALE GENOMIC DNA]</scope>
    <source>
        <strain evidence="3 4">CGMCC 1.3604</strain>
    </source>
</reference>
<evidence type="ECO:0000313" key="3">
    <source>
        <dbReference type="EMBL" id="THG89829.1"/>
    </source>
</evidence>
<dbReference type="SUPFAM" id="SSF53850">
    <property type="entry name" value="Periplasmic binding protein-like II"/>
    <property type="match status" value="1"/>
</dbReference>
<sequence>MMMKKYGLIFTVLMGLFLLIACSGESNTGTAANSNDNTTNDSSTENKVAVDESSGEIDMVWYPNESGSDMKTARDEIGAMIEEATGKTVNHHLTTDYAIAIETIVNNNSAIAFMGAQGFIEAQNRNENLKPLVVTSGGSGTLDDAVYYSWLAVNLDEQDDFKVDGEFTLDTLHEKTMSFVSNSSTSGFVVPAADILGHYQPKSDFADLSETDLMEGGPLFSQVLFGNSHQGSAVNLLNGRADVAAFCDSCLENYVELVEGEANTVGAIYKVKDGAAEPFNTVPEAEFMIMHATPVLNAPFVVNHELLSEEEIQKLKDLMTSDEVANNEKIFVPADSGNSGLFFKSAEERFVEVENEWFDPIRELSN</sequence>
<protein>
    <submittedName>
        <fullName evidence="3">Phosphonate ABC transporter substrate-binding protein</fullName>
    </submittedName>
</protein>
<dbReference type="Proteomes" id="UP000297014">
    <property type="component" value="Unassembled WGS sequence"/>
</dbReference>
<name>A0A4S4K1G6_ALKAL</name>